<evidence type="ECO:0000256" key="1">
    <source>
        <dbReference type="SAM" id="Phobius"/>
    </source>
</evidence>
<reference evidence="2 3" key="1">
    <citation type="submission" date="2018-06" db="EMBL/GenBank/DDBJ databases">
        <authorList>
            <consortium name="Pathogen Informatics"/>
            <person name="Doyle S."/>
        </authorList>
    </citation>
    <scope>NUCLEOTIDE SEQUENCE [LARGE SCALE GENOMIC DNA]</scope>
    <source>
        <strain evidence="3">NCTC 10815</strain>
    </source>
</reference>
<accession>A0A378ME32</accession>
<dbReference type="RefSeq" id="WP_256595338.1">
    <property type="nucleotide sequence ID" value="NZ_UGPG01000001.1"/>
</dbReference>
<evidence type="ECO:0000313" key="3">
    <source>
        <dbReference type="Proteomes" id="UP000254879"/>
    </source>
</evidence>
<dbReference type="EMBL" id="UGPG01000001">
    <property type="protein sequence ID" value="STY43746.1"/>
    <property type="molecule type" value="Genomic_DNA"/>
</dbReference>
<sequence>MYILAFSLLIGFLLLHIWEKRRIINGMVLTAGIFLLVIAVLLQLYAFDNQIVTIVTSAILLLLLSLLPFFVIGIAIMLILNGTNMVKKKDGALPTCCRC</sequence>
<dbReference type="AlphaFoldDB" id="A0A378ME32"/>
<keyword evidence="1" id="KW-1133">Transmembrane helix</keyword>
<name>A0A378ME32_LISGR</name>
<evidence type="ECO:0000313" key="2">
    <source>
        <dbReference type="EMBL" id="STY43746.1"/>
    </source>
</evidence>
<feature type="transmembrane region" description="Helical" evidence="1">
    <location>
        <begin position="27"/>
        <end position="47"/>
    </location>
</feature>
<dbReference type="Proteomes" id="UP000254879">
    <property type="component" value="Unassembled WGS sequence"/>
</dbReference>
<organism evidence="2 3">
    <name type="scientific">Listeria grayi</name>
    <name type="common">Listeria murrayi</name>
    <dbReference type="NCBI Taxonomy" id="1641"/>
    <lineage>
        <taxon>Bacteria</taxon>
        <taxon>Bacillati</taxon>
        <taxon>Bacillota</taxon>
        <taxon>Bacilli</taxon>
        <taxon>Bacillales</taxon>
        <taxon>Listeriaceae</taxon>
        <taxon>Listeria</taxon>
    </lineage>
</organism>
<protein>
    <recommendedName>
        <fullName evidence="4">YibE/F-like protein</fullName>
    </recommendedName>
</protein>
<evidence type="ECO:0008006" key="4">
    <source>
        <dbReference type="Google" id="ProtNLM"/>
    </source>
</evidence>
<keyword evidence="1" id="KW-0812">Transmembrane</keyword>
<proteinExistence type="predicted"/>
<keyword evidence="1" id="KW-0472">Membrane</keyword>
<feature type="transmembrane region" description="Helical" evidence="1">
    <location>
        <begin position="59"/>
        <end position="80"/>
    </location>
</feature>
<gene>
    <name evidence="2" type="ORF">NCTC10815_01048</name>
</gene>